<protein>
    <submittedName>
        <fullName evidence="10">Carbohydrate ABC transporter permease</fullName>
    </submittedName>
</protein>
<evidence type="ECO:0000256" key="8">
    <source>
        <dbReference type="SAM" id="MobiDB-lite"/>
    </source>
</evidence>
<evidence type="ECO:0000256" key="7">
    <source>
        <dbReference type="RuleBase" id="RU363032"/>
    </source>
</evidence>
<evidence type="ECO:0000256" key="1">
    <source>
        <dbReference type="ARBA" id="ARBA00004651"/>
    </source>
</evidence>
<dbReference type="InterPro" id="IPR035906">
    <property type="entry name" value="MetI-like_sf"/>
</dbReference>
<reference evidence="11" key="1">
    <citation type="journal article" date="2019" name="Int. J. Syst. Evol. Microbiol.">
        <title>The Global Catalogue of Microorganisms (GCM) 10K type strain sequencing project: providing services to taxonomists for standard genome sequencing and annotation.</title>
        <authorList>
            <consortium name="The Broad Institute Genomics Platform"/>
            <consortium name="The Broad Institute Genome Sequencing Center for Infectious Disease"/>
            <person name="Wu L."/>
            <person name="Ma J."/>
        </authorList>
    </citation>
    <scope>NUCLEOTIDE SEQUENCE [LARGE SCALE GENOMIC DNA]</scope>
    <source>
        <strain evidence="11">CCM 7043</strain>
    </source>
</reference>
<feature type="region of interest" description="Disordered" evidence="8">
    <location>
        <begin position="1"/>
        <end position="22"/>
    </location>
</feature>
<evidence type="ECO:0000256" key="6">
    <source>
        <dbReference type="ARBA" id="ARBA00023136"/>
    </source>
</evidence>
<evidence type="ECO:0000313" key="10">
    <source>
        <dbReference type="EMBL" id="MFD1518809.1"/>
    </source>
</evidence>
<evidence type="ECO:0000313" key="11">
    <source>
        <dbReference type="Proteomes" id="UP001597114"/>
    </source>
</evidence>
<comment type="similarity">
    <text evidence="7">Belongs to the binding-protein-dependent transport system permease family.</text>
</comment>
<keyword evidence="4 7" id="KW-0812">Transmembrane</keyword>
<keyword evidence="11" id="KW-1185">Reference proteome</keyword>
<dbReference type="EMBL" id="JBHUCO010000015">
    <property type="protein sequence ID" value="MFD1518809.1"/>
    <property type="molecule type" value="Genomic_DNA"/>
</dbReference>
<gene>
    <name evidence="10" type="ORF">ACFSJD_15035</name>
</gene>
<feature type="transmembrane region" description="Helical" evidence="7">
    <location>
        <begin position="259"/>
        <end position="280"/>
    </location>
</feature>
<comment type="subcellular location">
    <subcellularLocation>
        <location evidence="1 7">Cell membrane</location>
        <topology evidence="1 7">Multi-pass membrane protein</topology>
    </subcellularLocation>
</comment>
<evidence type="ECO:0000256" key="4">
    <source>
        <dbReference type="ARBA" id="ARBA00022692"/>
    </source>
</evidence>
<dbReference type="CDD" id="cd06261">
    <property type="entry name" value="TM_PBP2"/>
    <property type="match status" value="1"/>
</dbReference>
<evidence type="ECO:0000256" key="5">
    <source>
        <dbReference type="ARBA" id="ARBA00022989"/>
    </source>
</evidence>
<feature type="transmembrane region" description="Helical" evidence="7">
    <location>
        <begin position="126"/>
        <end position="147"/>
    </location>
</feature>
<keyword evidence="3" id="KW-1003">Cell membrane</keyword>
<organism evidence="10 11">
    <name type="scientific">Pseudonocardia yunnanensis</name>
    <dbReference type="NCBI Taxonomy" id="58107"/>
    <lineage>
        <taxon>Bacteria</taxon>
        <taxon>Bacillati</taxon>
        <taxon>Actinomycetota</taxon>
        <taxon>Actinomycetes</taxon>
        <taxon>Pseudonocardiales</taxon>
        <taxon>Pseudonocardiaceae</taxon>
        <taxon>Pseudonocardia</taxon>
    </lineage>
</organism>
<dbReference type="Pfam" id="PF00528">
    <property type="entry name" value="BPD_transp_1"/>
    <property type="match status" value="1"/>
</dbReference>
<dbReference type="PANTHER" id="PTHR43744:SF12">
    <property type="entry name" value="ABC TRANSPORTER PERMEASE PROTEIN MG189-RELATED"/>
    <property type="match status" value="1"/>
</dbReference>
<keyword evidence="5 7" id="KW-1133">Transmembrane helix</keyword>
<feature type="transmembrane region" description="Helical" evidence="7">
    <location>
        <begin position="159"/>
        <end position="180"/>
    </location>
</feature>
<dbReference type="InterPro" id="IPR000515">
    <property type="entry name" value="MetI-like"/>
</dbReference>
<feature type="transmembrane region" description="Helical" evidence="7">
    <location>
        <begin position="201"/>
        <end position="223"/>
    </location>
</feature>
<sequence length="295" mass="32191">MTATADLVSERSADSPVARRRGPRPTVGGVILTVLALLMAVLWLVPLLWALSTSVKPEEETRAIPPEWFASRVTGEAYAAAFGNSGLLRWFLNSTLVSVSVTAGVLVLCSLAAYGFSRTEFRGRRWLFAPVVAAIVVPSQVLIIPLFDELDTLGLVDTYFAMILPQLVAPAMVFILKKFFDGIPREYEEAAQIDGASRLRIFLTIIVPMSMPVLTAVAIFTFITTWNNFLLPFVTTTDPDLMTLPLGLLAGQTTFQLQYAQVMALALLGGLPLLIIYVLFQRQVIRGVGSAGLKE</sequence>
<name>A0ABW4ETB6_9PSEU</name>
<feature type="transmembrane region" description="Helical" evidence="7">
    <location>
        <begin position="29"/>
        <end position="51"/>
    </location>
</feature>
<evidence type="ECO:0000256" key="2">
    <source>
        <dbReference type="ARBA" id="ARBA00022448"/>
    </source>
</evidence>
<dbReference type="Gene3D" id="1.10.3720.10">
    <property type="entry name" value="MetI-like"/>
    <property type="match status" value="1"/>
</dbReference>
<dbReference type="Proteomes" id="UP001597114">
    <property type="component" value="Unassembled WGS sequence"/>
</dbReference>
<keyword evidence="6 7" id="KW-0472">Membrane</keyword>
<dbReference type="SUPFAM" id="SSF161098">
    <property type="entry name" value="MetI-like"/>
    <property type="match status" value="1"/>
</dbReference>
<evidence type="ECO:0000256" key="3">
    <source>
        <dbReference type="ARBA" id="ARBA00022475"/>
    </source>
</evidence>
<feature type="transmembrane region" description="Helical" evidence="7">
    <location>
        <begin position="90"/>
        <end position="114"/>
    </location>
</feature>
<keyword evidence="2 7" id="KW-0813">Transport</keyword>
<proteinExistence type="inferred from homology"/>
<dbReference type="RefSeq" id="WP_344718010.1">
    <property type="nucleotide sequence ID" value="NZ_BAAAUS010000001.1"/>
</dbReference>
<dbReference type="PANTHER" id="PTHR43744">
    <property type="entry name" value="ABC TRANSPORTER PERMEASE PROTEIN MG189-RELATED-RELATED"/>
    <property type="match status" value="1"/>
</dbReference>
<accession>A0ABW4ETB6</accession>
<comment type="caution">
    <text evidence="10">The sequence shown here is derived from an EMBL/GenBank/DDBJ whole genome shotgun (WGS) entry which is preliminary data.</text>
</comment>
<feature type="domain" description="ABC transmembrane type-1" evidence="9">
    <location>
        <begin position="91"/>
        <end position="280"/>
    </location>
</feature>
<dbReference type="PROSITE" id="PS50928">
    <property type="entry name" value="ABC_TM1"/>
    <property type="match status" value="1"/>
</dbReference>
<evidence type="ECO:0000259" key="9">
    <source>
        <dbReference type="PROSITE" id="PS50928"/>
    </source>
</evidence>